<evidence type="ECO:0000313" key="2">
    <source>
        <dbReference type="EnsemblPlants" id="PAC:32900071.CDS.1"/>
    </source>
</evidence>
<evidence type="ECO:0000313" key="3">
    <source>
        <dbReference type="Proteomes" id="UP000006727"/>
    </source>
</evidence>
<evidence type="ECO:0008006" key="4">
    <source>
        <dbReference type="Google" id="ProtNLM"/>
    </source>
</evidence>
<dbReference type="EnsemblPlants" id="Pp3c10_20580V3.1">
    <property type="protein sequence ID" value="PAC:32902544.CDS.1"/>
    <property type="gene ID" value="Pp3c10_20580"/>
</dbReference>
<dbReference type="AlphaFoldDB" id="A0A2K1JZT8"/>
<reference evidence="1 3" key="2">
    <citation type="journal article" date="2018" name="Plant J.">
        <title>The Physcomitrella patens chromosome-scale assembly reveals moss genome structure and evolution.</title>
        <authorList>
            <person name="Lang D."/>
            <person name="Ullrich K.K."/>
            <person name="Murat F."/>
            <person name="Fuchs J."/>
            <person name="Jenkins J."/>
            <person name="Haas F.B."/>
            <person name="Piednoel M."/>
            <person name="Gundlach H."/>
            <person name="Van Bel M."/>
            <person name="Meyberg R."/>
            <person name="Vives C."/>
            <person name="Morata J."/>
            <person name="Symeonidi A."/>
            <person name="Hiss M."/>
            <person name="Muchero W."/>
            <person name="Kamisugi Y."/>
            <person name="Saleh O."/>
            <person name="Blanc G."/>
            <person name="Decker E.L."/>
            <person name="van Gessel N."/>
            <person name="Grimwood J."/>
            <person name="Hayes R.D."/>
            <person name="Graham S.W."/>
            <person name="Gunter L.E."/>
            <person name="McDaniel S.F."/>
            <person name="Hoernstein S.N.W."/>
            <person name="Larsson A."/>
            <person name="Li F.W."/>
            <person name="Perroud P.F."/>
            <person name="Phillips J."/>
            <person name="Ranjan P."/>
            <person name="Rokshar D.S."/>
            <person name="Rothfels C.J."/>
            <person name="Schneider L."/>
            <person name="Shu S."/>
            <person name="Stevenson D.W."/>
            <person name="Thummler F."/>
            <person name="Tillich M."/>
            <person name="Villarreal Aguilar J.C."/>
            <person name="Widiez T."/>
            <person name="Wong G.K."/>
            <person name="Wymore A."/>
            <person name="Zhang Y."/>
            <person name="Zimmer A.D."/>
            <person name="Quatrano R.S."/>
            <person name="Mayer K.F.X."/>
            <person name="Goodstein D."/>
            <person name="Casacuberta J.M."/>
            <person name="Vandepoele K."/>
            <person name="Reski R."/>
            <person name="Cuming A.C."/>
            <person name="Tuskan G.A."/>
            <person name="Maumus F."/>
            <person name="Salse J."/>
            <person name="Schmutz J."/>
            <person name="Rensing S.A."/>
        </authorList>
    </citation>
    <scope>NUCLEOTIDE SEQUENCE [LARGE SCALE GENOMIC DNA]</scope>
    <source>
        <strain evidence="2 3">cv. Gransden 2004</strain>
    </source>
</reference>
<dbReference type="Gramene" id="Pp3c10_20601V3.1">
    <property type="protein sequence ID" value="PAC:32900071.CDS.1"/>
    <property type="gene ID" value="Pp3c10_20601"/>
</dbReference>
<gene>
    <name evidence="1" type="ORF">PHYPA_014164</name>
</gene>
<accession>A0A2K1JZT8</accession>
<reference evidence="1 3" key="1">
    <citation type="journal article" date="2008" name="Science">
        <title>The Physcomitrella genome reveals evolutionary insights into the conquest of land by plants.</title>
        <authorList>
            <person name="Rensing S."/>
            <person name="Lang D."/>
            <person name="Zimmer A."/>
            <person name="Terry A."/>
            <person name="Salamov A."/>
            <person name="Shapiro H."/>
            <person name="Nishiyama T."/>
            <person name="Perroud P.-F."/>
            <person name="Lindquist E."/>
            <person name="Kamisugi Y."/>
            <person name="Tanahashi T."/>
            <person name="Sakakibara K."/>
            <person name="Fujita T."/>
            <person name="Oishi K."/>
            <person name="Shin-I T."/>
            <person name="Kuroki Y."/>
            <person name="Toyoda A."/>
            <person name="Suzuki Y."/>
            <person name="Hashimoto A."/>
            <person name="Yamaguchi K."/>
            <person name="Sugano A."/>
            <person name="Kohara Y."/>
            <person name="Fujiyama A."/>
            <person name="Anterola A."/>
            <person name="Aoki S."/>
            <person name="Ashton N."/>
            <person name="Barbazuk W.B."/>
            <person name="Barker E."/>
            <person name="Bennetzen J."/>
            <person name="Bezanilla M."/>
            <person name="Blankenship R."/>
            <person name="Cho S.H."/>
            <person name="Dutcher S."/>
            <person name="Estelle M."/>
            <person name="Fawcett J.A."/>
            <person name="Gundlach H."/>
            <person name="Hanada K."/>
            <person name="Heyl A."/>
            <person name="Hicks K.A."/>
            <person name="Hugh J."/>
            <person name="Lohr M."/>
            <person name="Mayer K."/>
            <person name="Melkozernov A."/>
            <person name="Murata T."/>
            <person name="Nelson D."/>
            <person name="Pils B."/>
            <person name="Prigge M."/>
            <person name="Reiss B."/>
            <person name="Renner T."/>
            <person name="Rombauts S."/>
            <person name="Rushton P."/>
            <person name="Sanderfoot A."/>
            <person name="Schween G."/>
            <person name="Shiu S.-H."/>
            <person name="Stueber K."/>
            <person name="Theodoulou F.L."/>
            <person name="Tu H."/>
            <person name="Van de Peer Y."/>
            <person name="Verrier P.J."/>
            <person name="Waters E."/>
            <person name="Wood A."/>
            <person name="Yang L."/>
            <person name="Cove D."/>
            <person name="Cuming A."/>
            <person name="Hasebe M."/>
            <person name="Lucas S."/>
            <person name="Mishler D.B."/>
            <person name="Reski R."/>
            <person name="Grigoriev I."/>
            <person name="Quatrano R.S."/>
            <person name="Boore J.L."/>
        </authorList>
    </citation>
    <scope>NUCLEOTIDE SEQUENCE [LARGE SCALE GENOMIC DNA]</scope>
    <source>
        <strain evidence="2 3">cv. Gransden 2004</strain>
    </source>
</reference>
<dbReference type="InParanoid" id="A0A2K1JZT8"/>
<keyword evidence="3" id="KW-1185">Reference proteome</keyword>
<dbReference type="EMBL" id="ABEU02000010">
    <property type="protein sequence ID" value="PNR47044.1"/>
    <property type="molecule type" value="Genomic_DNA"/>
</dbReference>
<reference evidence="2" key="3">
    <citation type="submission" date="2020-12" db="UniProtKB">
        <authorList>
            <consortium name="EnsemblPlants"/>
        </authorList>
    </citation>
    <scope>IDENTIFICATION</scope>
</reference>
<dbReference type="EnsemblPlants" id="Pp3c10_20601V3.1">
    <property type="protein sequence ID" value="PAC:32900071.CDS.1"/>
    <property type="gene ID" value="Pp3c10_20601"/>
</dbReference>
<evidence type="ECO:0000313" key="1">
    <source>
        <dbReference type="EMBL" id="PNR47044.1"/>
    </source>
</evidence>
<proteinExistence type="predicted"/>
<dbReference type="Gramene" id="Pp3c10_20580V3.1">
    <property type="protein sequence ID" value="PAC:32902544.CDS.1"/>
    <property type="gene ID" value="Pp3c10_20580"/>
</dbReference>
<dbReference type="Proteomes" id="UP000006727">
    <property type="component" value="Chromosome 10"/>
</dbReference>
<organism evidence="1">
    <name type="scientific">Physcomitrium patens</name>
    <name type="common">Spreading-leaved earth moss</name>
    <name type="synonym">Physcomitrella patens</name>
    <dbReference type="NCBI Taxonomy" id="3218"/>
    <lineage>
        <taxon>Eukaryota</taxon>
        <taxon>Viridiplantae</taxon>
        <taxon>Streptophyta</taxon>
        <taxon>Embryophyta</taxon>
        <taxon>Bryophyta</taxon>
        <taxon>Bryophytina</taxon>
        <taxon>Bryopsida</taxon>
        <taxon>Funariidae</taxon>
        <taxon>Funariales</taxon>
        <taxon>Funariaceae</taxon>
        <taxon>Physcomitrium</taxon>
    </lineage>
</organism>
<protein>
    <recommendedName>
        <fullName evidence="4">F-box domain-containing protein</fullName>
    </recommendedName>
</protein>
<name>A0A2K1JZT8_PHYPA</name>
<sequence>MSDSVPGLSNKVVCALVWPKLAAYESPFTFFRLRLISQAWRHLVDSSLDWQVVVFLKLDKEGYLYYCRHVVNEMPLSIVPHYRMELRRYCIMLDEDISNFETGSSLTPNKVSSGEKKIPGKIGGRKKENMFHSWSR</sequence>